<evidence type="ECO:0000259" key="1">
    <source>
        <dbReference type="Pfam" id="PF02589"/>
    </source>
</evidence>
<dbReference type="InterPro" id="IPR024185">
    <property type="entry name" value="FTHF_cligase-like_sf"/>
</dbReference>
<feature type="domain" description="LUD" evidence="1">
    <location>
        <begin position="146"/>
        <end position="242"/>
    </location>
</feature>
<sequence length="244" mass="24927">MNAKDSGAAGTGGVAKQEILRRIREAHARSAAEHVISEGAGIDEGAADQPYPVPRDYIRGRSTPGAELVDLLVDRLEDYKAEVVRCSLAAGGADGIGAAVAKVLADHGVGRVGIPGGLDEAWLGDFGADSGEIVVDDPAVFAARELDVLDGIVTSSAVTAAETGTIFLDGSPACGRRALTLVPDLHVCVVPVDTIVDGVPESIARLEPTAPITMISGPSATSDIELNRVEGVHGPRTLVVVIAG</sequence>
<dbReference type="SUPFAM" id="SSF100950">
    <property type="entry name" value="NagB/RpiA/CoA transferase-like"/>
    <property type="match status" value="1"/>
</dbReference>
<dbReference type="Pfam" id="PF02589">
    <property type="entry name" value="LUD_dom"/>
    <property type="match status" value="1"/>
</dbReference>
<dbReference type="PANTHER" id="PTHR43682">
    <property type="entry name" value="LACTATE UTILIZATION PROTEIN C"/>
    <property type="match status" value="1"/>
</dbReference>
<evidence type="ECO:0000313" key="3">
    <source>
        <dbReference type="Proteomes" id="UP000235363"/>
    </source>
</evidence>
<name>A0A2N6T0H5_9CORY</name>
<reference evidence="2 3" key="1">
    <citation type="submission" date="2017-09" db="EMBL/GenBank/DDBJ databases">
        <title>Bacterial strain isolated from the female urinary microbiota.</title>
        <authorList>
            <person name="Thomas-White K."/>
            <person name="Kumar N."/>
            <person name="Forster S."/>
            <person name="Putonti C."/>
            <person name="Lawley T."/>
            <person name="Wolfe A.J."/>
        </authorList>
    </citation>
    <scope>NUCLEOTIDE SEQUENCE [LARGE SCALE GENOMIC DNA]</scope>
    <source>
        <strain evidence="2 3">UMB0908</strain>
    </source>
</reference>
<dbReference type="AlphaFoldDB" id="A0A2N6T0H5"/>
<dbReference type="STRING" id="1725.WU86_10080"/>
<dbReference type="InterPro" id="IPR003741">
    <property type="entry name" value="LUD_dom"/>
</dbReference>
<accession>A0A2N6T0H5</accession>
<dbReference type="EMBL" id="PNHF01000006">
    <property type="protein sequence ID" value="PMC62816.1"/>
    <property type="molecule type" value="Genomic_DNA"/>
</dbReference>
<evidence type="ECO:0000313" key="2">
    <source>
        <dbReference type="EMBL" id="PMC62816.1"/>
    </source>
</evidence>
<protein>
    <submittedName>
        <fullName evidence="2">Lactate utilization protein B/C</fullName>
    </submittedName>
</protein>
<gene>
    <name evidence="2" type="ORF">CJ204_03885</name>
</gene>
<dbReference type="Proteomes" id="UP000235363">
    <property type="component" value="Unassembled WGS sequence"/>
</dbReference>
<dbReference type="InterPro" id="IPR037171">
    <property type="entry name" value="NagB/RpiA_transferase-like"/>
</dbReference>
<dbReference type="Gene3D" id="3.40.50.10420">
    <property type="entry name" value="NagB/RpiA/CoA transferase-like"/>
    <property type="match status" value="1"/>
</dbReference>
<dbReference type="PANTHER" id="PTHR43682:SF1">
    <property type="entry name" value="LACTATE UTILIZATION PROTEIN C"/>
    <property type="match status" value="1"/>
</dbReference>
<proteinExistence type="predicted"/>
<dbReference type="RefSeq" id="WP_102212304.1">
    <property type="nucleotide sequence ID" value="NZ_PNHF01000006.1"/>
</dbReference>
<comment type="caution">
    <text evidence="2">The sequence shown here is derived from an EMBL/GenBank/DDBJ whole genome shotgun (WGS) entry which is preliminary data.</text>
</comment>
<organism evidence="2 3">
    <name type="scientific">Corynebacterium xerosis</name>
    <dbReference type="NCBI Taxonomy" id="1725"/>
    <lineage>
        <taxon>Bacteria</taxon>
        <taxon>Bacillati</taxon>
        <taxon>Actinomycetota</taxon>
        <taxon>Actinomycetes</taxon>
        <taxon>Mycobacteriales</taxon>
        <taxon>Corynebacteriaceae</taxon>
        <taxon>Corynebacterium</taxon>
    </lineage>
</organism>